<dbReference type="InterPro" id="IPR000595">
    <property type="entry name" value="cNMP-bd_dom"/>
</dbReference>
<accession>A0A370DL63</accession>
<dbReference type="PANTHER" id="PTHR24567:SF68">
    <property type="entry name" value="DNA-BINDING TRANSCRIPTIONAL DUAL REGULATOR CRP"/>
    <property type="match status" value="1"/>
</dbReference>
<keyword evidence="1" id="KW-0805">Transcription regulation</keyword>
<name>A0A370DL63_9GAMM</name>
<dbReference type="InterPro" id="IPR036390">
    <property type="entry name" value="WH_DNA-bd_sf"/>
</dbReference>
<dbReference type="InterPro" id="IPR012318">
    <property type="entry name" value="HTH_CRP"/>
</dbReference>
<dbReference type="Proteomes" id="UP000254266">
    <property type="component" value="Unassembled WGS sequence"/>
</dbReference>
<reference evidence="6 7" key="1">
    <citation type="journal article" date="2018" name="ISME J.">
        <title>Endosymbiont genomes yield clues of tubeworm success.</title>
        <authorList>
            <person name="Li Y."/>
            <person name="Liles M.R."/>
            <person name="Halanych K.M."/>
        </authorList>
    </citation>
    <scope>NUCLEOTIDE SEQUENCE [LARGE SCALE GENOMIC DNA]</scope>
    <source>
        <strain evidence="6">A1464</strain>
    </source>
</reference>
<evidence type="ECO:0000259" key="5">
    <source>
        <dbReference type="PROSITE" id="PS51063"/>
    </source>
</evidence>
<keyword evidence="3" id="KW-0804">Transcription</keyword>
<keyword evidence="2" id="KW-0238">DNA-binding</keyword>
<dbReference type="SMART" id="SM00100">
    <property type="entry name" value="cNMP"/>
    <property type="match status" value="1"/>
</dbReference>
<dbReference type="PANTHER" id="PTHR24567">
    <property type="entry name" value="CRP FAMILY TRANSCRIPTIONAL REGULATORY PROTEIN"/>
    <property type="match status" value="1"/>
</dbReference>
<evidence type="ECO:0000259" key="4">
    <source>
        <dbReference type="PROSITE" id="PS50042"/>
    </source>
</evidence>
<dbReference type="CDD" id="cd00038">
    <property type="entry name" value="CAP_ED"/>
    <property type="match status" value="1"/>
</dbReference>
<sequence length="224" mass="25345">MLTPLHKEFVKNIHLFDNLNDSQLAGIWEHAHLHKLKKEQSLFSQGDEVTSFYLVFSGLVKLFRISADGQEKVIEVVNSGETFAEALMFLEQPHFPVSASALNEAEVIGFDARCFLQMLNKNPETCLVLLGKMSQRIRGLIHEIDHLSVQTGRNRLAAYLLEQAGDSDKLHLQIPKSVLASRLSIKPETFSRIIKQLRNSETIQVDGSDITILDRDQMEDFAMV</sequence>
<evidence type="ECO:0000256" key="2">
    <source>
        <dbReference type="ARBA" id="ARBA00023125"/>
    </source>
</evidence>
<protein>
    <submittedName>
        <fullName evidence="6">Crp/Fnr family transcriptional regulator</fullName>
    </submittedName>
</protein>
<proteinExistence type="predicted"/>
<evidence type="ECO:0000313" key="6">
    <source>
        <dbReference type="EMBL" id="RDH85642.1"/>
    </source>
</evidence>
<dbReference type="EMBL" id="QFXC01000003">
    <property type="protein sequence ID" value="RDH85642.1"/>
    <property type="molecule type" value="Genomic_DNA"/>
</dbReference>
<dbReference type="GO" id="GO:0005829">
    <property type="term" value="C:cytosol"/>
    <property type="evidence" value="ECO:0007669"/>
    <property type="project" value="TreeGrafter"/>
</dbReference>
<dbReference type="InterPro" id="IPR036388">
    <property type="entry name" value="WH-like_DNA-bd_sf"/>
</dbReference>
<feature type="domain" description="Cyclic nucleotide-binding" evidence="4">
    <location>
        <begin position="15"/>
        <end position="124"/>
    </location>
</feature>
<dbReference type="SUPFAM" id="SSF51206">
    <property type="entry name" value="cAMP-binding domain-like"/>
    <property type="match status" value="1"/>
</dbReference>
<dbReference type="AlphaFoldDB" id="A0A370DL63"/>
<dbReference type="Pfam" id="PF00027">
    <property type="entry name" value="cNMP_binding"/>
    <property type="match status" value="1"/>
</dbReference>
<dbReference type="Gene3D" id="2.60.120.10">
    <property type="entry name" value="Jelly Rolls"/>
    <property type="match status" value="1"/>
</dbReference>
<dbReference type="Gene3D" id="1.10.10.10">
    <property type="entry name" value="Winged helix-like DNA-binding domain superfamily/Winged helix DNA-binding domain"/>
    <property type="match status" value="1"/>
</dbReference>
<organism evidence="6 7">
    <name type="scientific">endosymbiont of Galathealinum brachiosum</name>
    <dbReference type="NCBI Taxonomy" id="2200906"/>
    <lineage>
        <taxon>Bacteria</taxon>
        <taxon>Pseudomonadati</taxon>
        <taxon>Pseudomonadota</taxon>
        <taxon>Gammaproteobacteria</taxon>
        <taxon>sulfur-oxidizing symbionts</taxon>
    </lineage>
</organism>
<dbReference type="GO" id="GO:0003677">
    <property type="term" value="F:DNA binding"/>
    <property type="evidence" value="ECO:0007669"/>
    <property type="project" value="UniProtKB-KW"/>
</dbReference>
<evidence type="ECO:0000313" key="7">
    <source>
        <dbReference type="Proteomes" id="UP000254266"/>
    </source>
</evidence>
<dbReference type="InterPro" id="IPR018490">
    <property type="entry name" value="cNMP-bd_dom_sf"/>
</dbReference>
<comment type="caution">
    <text evidence="6">The sequence shown here is derived from an EMBL/GenBank/DDBJ whole genome shotgun (WGS) entry which is preliminary data.</text>
</comment>
<dbReference type="PROSITE" id="PS51063">
    <property type="entry name" value="HTH_CRP_2"/>
    <property type="match status" value="1"/>
</dbReference>
<evidence type="ECO:0000256" key="1">
    <source>
        <dbReference type="ARBA" id="ARBA00023015"/>
    </source>
</evidence>
<dbReference type="Pfam" id="PF13545">
    <property type="entry name" value="HTH_Crp_2"/>
    <property type="match status" value="1"/>
</dbReference>
<dbReference type="InterPro" id="IPR050397">
    <property type="entry name" value="Env_Response_Regulators"/>
</dbReference>
<gene>
    <name evidence="6" type="ORF">DIZ80_01550</name>
</gene>
<keyword evidence="7" id="KW-1185">Reference proteome</keyword>
<dbReference type="InterPro" id="IPR014710">
    <property type="entry name" value="RmlC-like_jellyroll"/>
</dbReference>
<evidence type="ECO:0000256" key="3">
    <source>
        <dbReference type="ARBA" id="ARBA00023163"/>
    </source>
</evidence>
<dbReference type="GO" id="GO:0003700">
    <property type="term" value="F:DNA-binding transcription factor activity"/>
    <property type="evidence" value="ECO:0007669"/>
    <property type="project" value="TreeGrafter"/>
</dbReference>
<feature type="domain" description="HTH crp-type" evidence="5">
    <location>
        <begin position="150"/>
        <end position="216"/>
    </location>
</feature>
<dbReference type="PROSITE" id="PS50042">
    <property type="entry name" value="CNMP_BINDING_3"/>
    <property type="match status" value="1"/>
</dbReference>
<dbReference type="SUPFAM" id="SSF46785">
    <property type="entry name" value="Winged helix' DNA-binding domain"/>
    <property type="match status" value="1"/>
</dbReference>
<dbReference type="SMART" id="SM00419">
    <property type="entry name" value="HTH_CRP"/>
    <property type="match status" value="1"/>
</dbReference>